<reference evidence="1 2" key="1">
    <citation type="submission" date="2019-03" db="EMBL/GenBank/DDBJ databases">
        <title>First draft genome of Liparis tanakae, snailfish: a comprehensive survey of snailfish specific genes.</title>
        <authorList>
            <person name="Kim W."/>
            <person name="Song I."/>
            <person name="Jeong J.-H."/>
            <person name="Kim D."/>
            <person name="Kim S."/>
            <person name="Ryu S."/>
            <person name="Song J.Y."/>
            <person name="Lee S.K."/>
        </authorList>
    </citation>
    <scope>NUCLEOTIDE SEQUENCE [LARGE SCALE GENOMIC DNA]</scope>
    <source>
        <tissue evidence="1">Muscle</tissue>
    </source>
</reference>
<organism evidence="1 2">
    <name type="scientific">Liparis tanakae</name>
    <name type="common">Tanaka's snailfish</name>
    <dbReference type="NCBI Taxonomy" id="230148"/>
    <lineage>
        <taxon>Eukaryota</taxon>
        <taxon>Metazoa</taxon>
        <taxon>Chordata</taxon>
        <taxon>Craniata</taxon>
        <taxon>Vertebrata</taxon>
        <taxon>Euteleostomi</taxon>
        <taxon>Actinopterygii</taxon>
        <taxon>Neopterygii</taxon>
        <taxon>Teleostei</taxon>
        <taxon>Neoteleostei</taxon>
        <taxon>Acanthomorphata</taxon>
        <taxon>Eupercaria</taxon>
        <taxon>Perciformes</taxon>
        <taxon>Cottioidei</taxon>
        <taxon>Cottales</taxon>
        <taxon>Liparidae</taxon>
        <taxon>Liparis</taxon>
    </lineage>
</organism>
<comment type="caution">
    <text evidence="1">The sequence shown here is derived from an EMBL/GenBank/DDBJ whole genome shotgun (WGS) entry which is preliminary data.</text>
</comment>
<dbReference type="AlphaFoldDB" id="A0A4Z2EVT3"/>
<accession>A0A4Z2EVT3</accession>
<sequence length="152" mass="17276">MVFTAIRLPRGLTCFFSPDSVRLQTDGVMHPDFSFLNRGNQMYCPCDVVIKPGPPFAVLMSLNWATLPHNLQEPIIINNPVLLTHYATDGGSRPEREIRRMRRRADIFHRAGASPHLPLSNFHSDATRDREFLTASLKPARVIPTREAKDRN</sequence>
<evidence type="ECO:0000313" key="1">
    <source>
        <dbReference type="EMBL" id="TNN32760.1"/>
    </source>
</evidence>
<gene>
    <name evidence="1" type="ORF">EYF80_057077</name>
</gene>
<keyword evidence="2" id="KW-1185">Reference proteome</keyword>
<name>A0A4Z2EVT3_9TELE</name>
<protein>
    <submittedName>
        <fullName evidence="1">Uncharacterized protein</fullName>
    </submittedName>
</protein>
<dbReference type="Proteomes" id="UP000314294">
    <property type="component" value="Unassembled WGS sequence"/>
</dbReference>
<proteinExistence type="predicted"/>
<evidence type="ECO:0000313" key="2">
    <source>
        <dbReference type="Proteomes" id="UP000314294"/>
    </source>
</evidence>
<dbReference type="EMBL" id="SRLO01002510">
    <property type="protein sequence ID" value="TNN32760.1"/>
    <property type="molecule type" value="Genomic_DNA"/>
</dbReference>